<comment type="caution">
    <text evidence="1">The sequence shown here is derived from an EMBL/GenBank/DDBJ whole genome shotgun (WGS) entry which is preliminary data.</text>
</comment>
<reference evidence="2" key="1">
    <citation type="journal article" date="2019" name="Int. J. Syst. Evol. Microbiol.">
        <title>The Global Catalogue of Microorganisms (GCM) 10K type strain sequencing project: providing services to taxonomists for standard genome sequencing and annotation.</title>
        <authorList>
            <consortium name="The Broad Institute Genomics Platform"/>
            <consortium name="The Broad Institute Genome Sequencing Center for Infectious Disease"/>
            <person name="Wu L."/>
            <person name="Ma J."/>
        </authorList>
    </citation>
    <scope>NUCLEOTIDE SEQUENCE [LARGE SCALE GENOMIC DNA]</scope>
    <source>
        <strain evidence="2">CCUG 54822</strain>
    </source>
</reference>
<accession>A0ABW3ZTY9</accession>
<keyword evidence="2" id="KW-1185">Reference proteome</keyword>
<sequence length="67" mass="7764">MTVSKRIQEYQEEHQVILPIKGNQLDIGPGVTHKKIIIELYEQLMAPPDIAKRNRSGQKSSSNTWRY</sequence>
<gene>
    <name evidence="1" type="ORF">ACFQ4A_08680</name>
</gene>
<organism evidence="1 2">
    <name type="scientific">Lentibacillus salinarum</name>
    <dbReference type="NCBI Taxonomy" id="446820"/>
    <lineage>
        <taxon>Bacteria</taxon>
        <taxon>Bacillati</taxon>
        <taxon>Bacillota</taxon>
        <taxon>Bacilli</taxon>
        <taxon>Bacillales</taxon>
        <taxon>Bacillaceae</taxon>
        <taxon>Lentibacillus</taxon>
    </lineage>
</organism>
<dbReference type="Proteomes" id="UP001597178">
    <property type="component" value="Unassembled WGS sequence"/>
</dbReference>
<dbReference type="Pfam" id="PF07900">
    <property type="entry name" value="DUF1670"/>
    <property type="match status" value="1"/>
</dbReference>
<protein>
    <submittedName>
        <fullName evidence="1">DUF1670 domain-containing protein</fullName>
    </submittedName>
</protein>
<proteinExistence type="predicted"/>
<dbReference type="InterPro" id="IPR012872">
    <property type="entry name" value="DUF1670"/>
</dbReference>
<name>A0ABW3ZTY9_9BACI</name>
<evidence type="ECO:0000313" key="1">
    <source>
        <dbReference type="EMBL" id="MFD1361729.1"/>
    </source>
</evidence>
<evidence type="ECO:0000313" key="2">
    <source>
        <dbReference type="Proteomes" id="UP001597178"/>
    </source>
</evidence>
<dbReference type="EMBL" id="JBHTNH010000019">
    <property type="protein sequence ID" value="MFD1361729.1"/>
    <property type="molecule type" value="Genomic_DNA"/>
</dbReference>